<dbReference type="EMBL" id="JASCZI010241818">
    <property type="protein sequence ID" value="MED6207331.1"/>
    <property type="molecule type" value="Genomic_DNA"/>
</dbReference>
<organism evidence="2 3">
    <name type="scientific">Stylosanthes scabra</name>
    <dbReference type="NCBI Taxonomy" id="79078"/>
    <lineage>
        <taxon>Eukaryota</taxon>
        <taxon>Viridiplantae</taxon>
        <taxon>Streptophyta</taxon>
        <taxon>Embryophyta</taxon>
        <taxon>Tracheophyta</taxon>
        <taxon>Spermatophyta</taxon>
        <taxon>Magnoliopsida</taxon>
        <taxon>eudicotyledons</taxon>
        <taxon>Gunneridae</taxon>
        <taxon>Pentapetalae</taxon>
        <taxon>rosids</taxon>
        <taxon>fabids</taxon>
        <taxon>Fabales</taxon>
        <taxon>Fabaceae</taxon>
        <taxon>Papilionoideae</taxon>
        <taxon>50 kb inversion clade</taxon>
        <taxon>dalbergioids sensu lato</taxon>
        <taxon>Dalbergieae</taxon>
        <taxon>Pterocarpus clade</taxon>
        <taxon>Stylosanthes</taxon>
    </lineage>
</organism>
<accession>A0ABU6YBN7</accession>
<keyword evidence="3" id="KW-1185">Reference proteome</keyword>
<protein>
    <submittedName>
        <fullName evidence="2">Uncharacterized protein</fullName>
    </submittedName>
</protein>
<evidence type="ECO:0000256" key="1">
    <source>
        <dbReference type="SAM" id="MobiDB-lite"/>
    </source>
</evidence>
<dbReference type="Proteomes" id="UP001341840">
    <property type="component" value="Unassembled WGS sequence"/>
</dbReference>
<feature type="region of interest" description="Disordered" evidence="1">
    <location>
        <begin position="21"/>
        <end position="51"/>
    </location>
</feature>
<comment type="caution">
    <text evidence="2">The sequence shown here is derived from an EMBL/GenBank/DDBJ whole genome shotgun (WGS) entry which is preliminary data.</text>
</comment>
<reference evidence="2 3" key="1">
    <citation type="journal article" date="2023" name="Plants (Basel)">
        <title>Bridging the Gap: Combining Genomics and Transcriptomics Approaches to Understand Stylosanthes scabra, an Orphan Legume from the Brazilian Caatinga.</title>
        <authorList>
            <person name="Ferreira-Neto J.R.C."/>
            <person name="da Silva M.D."/>
            <person name="Binneck E."/>
            <person name="de Melo N.F."/>
            <person name="da Silva R.H."/>
            <person name="de Melo A.L.T.M."/>
            <person name="Pandolfi V."/>
            <person name="Bustamante F.O."/>
            <person name="Brasileiro-Vidal A.C."/>
            <person name="Benko-Iseppon A.M."/>
        </authorList>
    </citation>
    <scope>NUCLEOTIDE SEQUENCE [LARGE SCALE GENOMIC DNA]</scope>
    <source>
        <tissue evidence="2">Leaves</tissue>
    </source>
</reference>
<gene>
    <name evidence="2" type="ORF">PIB30_034749</name>
</gene>
<proteinExistence type="predicted"/>
<name>A0ABU6YBN7_9FABA</name>
<sequence>MCSKTGPIVLNHGRFDLASPPYSRATAEPNAKRARSLSVSHSHSKRAKLNPRLEPPNLTFVIAASPLPPELRVRRRRHRISLARLVVNPVGFAVRRVRCIPRLCVAVIRLSQLRHRPRLKVGRC</sequence>
<evidence type="ECO:0000313" key="3">
    <source>
        <dbReference type="Proteomes" id="UP001341840"/>
    </source>
</evidence>
<evidence type="ECO:0000313" key="2">
    <source>
        <dbReference type="EMBL" id="MED6207331.1"/>
    </source>
</evidence>